<dbReference type="Pfam" id="PF04343">
    <property type="entry name" value="DUF488"/>
    <property type="match status" value="1"/>
</dbReference>
<accession>A0A347ZV95</accession>
<dbReference type="PANTHER" id="PTHR39337">
    <property type="entry name" value="BLR5642 PROTEIN"/>
    <property type="match status" value="1"/>
</dbReference>
<dbReference type="EMBL" id="QUMS01000001">
    <property type="protein sequence ID" value="REG10188.1"/>
    <property type="molecule type" value="Genomic_DNA"/>
</dbReference>
<evidence type="ECO:0000313" key="1">
    <source>
        <dbReference type="EMBL" id="REG10188.1"/>
    </source>
</evidence>
<dbReference type="PANTHER" id="PTHR39337:SF1">
    <property type="entry name" value="BLR5642 PROTEIN"/>
    <property type="match status" value="1"/>
</dbReference>
<keyword evidence="2" id="KW-1185">Reference proteome</keyword>
<dbReference type="AlphaFoldDB" id="A0A347ZV95"/>
<name>A0A347ZV95_9CHLR</name>
<dbReference type="Proteomes" id="UP000256388">
    <property type="component" value="Unassembled WGS sequence"/>
</dbReference>
<reference evidence="1 2" key="1">
    <citation type="submission" date="2018-08" db="EMBL/GenBank/DDBJ databases">
        <title>Genomic Encyclopedia of Type Strains, Phase IV (KMG-IV): sequencing the most valuable type-strain genomes for metagenomic binning, comparative biology and taxonomic classification.</title>
        <authorList>
            <person name="Goeker M."/>
        </authorList>
    </citation>
    <scope>NUCLEOTIDE SEQUENCE [LARGE SCALE GENOMIC DNA]</scope>
    <source>
        <strain evidence="1 2">DSM 23923</strain>
    </source>
</reference>
<evidence type="ECO:0000313" key="2">
    <source>
        <dbReference type="Proteomes" id="UP000256388"/>
    </source>
</evidence>
<sequence length="150" mass="17210">MILYTIGFQGASLPDFLHTLDRHGVDLLVDVRDNANSRRREFSKTALRNALAEVGVGYVHYRALGTPSAIRKAYTANPDWDWLERQYLAGIQAQPDLLRELMEQIYQHTCCLLCYEADPAECHRSILAGYLHDQLDPEIEVRHLMVNQVK</sequence>
<organism evidence="1 2">
    <name type="scientific">Pelolinea submarina</name>
    <dbReference type="NCBI Taxonomy" id="913107"/>
    <lineage>
        <taxon>Bacteria</taxon>
        <taxon>Bacillati</taxon>
        <taxon>Chloroflexota</taxon>
        <taxon>Anaerolineae</taxon>
        <taxon>Anaerolineales</taxon>
        <taxon>Anaerolineaceae</taxon>
        <taxon>Pelolinea</taxon>
    </lineage>
</organism>
<proteinExistence type="predicted"/>
<dbReference type="OrthoDB" id="9789109at2"/>
<gene>
    <name evidence="1" type="ORF">DFR64_0039</name>
</gene>
<dbReference type="RefSeq" id="WP_116223382.1">
    <property type="nucleotide sequence ID" value="NZ_AP018437.1"/>
</dbReference>
<dbReference type="InterPro" id="IPR007438">
    <property type="entry name" value="DUF488"/>
</dbReference>
<protein>
    <submittedName>
        <fullName evidence="1">Uncharacterized protein DUF488</fullName>
    </submittedName>
</protein>
<comment type="caution">
    <text evidence="1">The sequence shown here is derived from an EMBL/GenBank/DDBJ whole genome shotgun (WGS) entry which is preliminary data.</text>
</comment>